<feature type="compositionally biased region" description="Polar residues" evidence="1">
    <location>
        <begin position="153"/>
        <end position="166"/>
    </location>
</feature>
<feature type="compositionally biased region" description="Basic residues" evidence="1">
    <location>
        <begin position="277"/>
        <end position="286"/>
    </location>
</feature>
<feature type="region of interest" description="Disordered" evidence="1">
    <location>
        <begin position="230"/>
        <end position="254"/>
    </location>
</feature>
<proteinExistence type="predicted"/>
<feature type="region of interest" description="Disordered" evidence="1">
    <location>
        <begin position="601"/>
        <end position="640"/>
    </location>
</feature>
<reference evidence="2 3" key="1">
    <citation type="submission" date="2014-06" db="EMBL/GenBank/DDBJ databases">
        <title>Evolutionary Origins and Diversification of the Mycorrhizal Mutualists.</title>
        <authorList>
            <consortium name="DOE Joint Genome Institute"/>
            <consortium name="Mycorrhizal Genomics Consortium"/>
            <person name="Kohler A."/>
            <person name="Kuo A."/>
            <person name="Nagy L.G."/>
            <person name="Floudas D."/>
            <person name="Copeland A."/>
            <person name="Barry K.W."/>
            <person name="Cichocki N."/>
            <person name="Veneault-Fourrey C."/>
            <person name="LaButti K."/>
            <person name="Lindquist E.A."/>
            <person name="Lipzen A."/>
            <person name="Lundell T."/>
            <person name="Morin E."/>
            <person name="Murat C."/>
            <person name="Riley R."/>
            <person name="Ohm R."/>
            <person name="Sun H."/>
            <person name="Tunlid A."/>
            <person name="Henrissat B."/>
            <person name="Grigoriev I.V."/>
            <person name="Hibbett D.S."/>
            <person name="Martin F."/>
        </authorList>
    </citation>
    <scope>NUCLEOTIDE SEQUENCE [LARGE SCALE GENOMIC DNA]</scope>
    <source>
        <strain evidence="2 3">FD-325 SS-3</strain>
    </source>
</reference>
<feature type="region of interest" description="Disordered" evidence="1">
    <location>
        <begin position="1"/>
        <end position="168"/>
    </location>
</feature>
<dbReference type="CDD" id="cd02970">
    <property type="entry name" value="PRX_like2"/>
    <property type="match status" value="1"/>
</dbReference>
<protein>
    <recommendedName>
        <fullName evidence="4">Thioredoxin domain-containing protein</fullName>
    </recommendedName>
</protein>
<dbReference type="SUPFAM" id="SSF52833">
    <property type="entry name" value="Thioredoxin-like"/>
    <property type="match status" value="1"/>
</dbReference>
<dbReference type="Pfam" id="PF13911">
    <property type="entry name" value="AhpC-TSA_2"/>
    <property type="match status" value="1"/>
</dbReference>
<dbReference type="InterPro" id="IPR032801">
    <property type="entry name" value="PXL2A/B/C"/>
</dbReference>
<dbReference type="EMBL" id="KN832568">
    <property type="protein sequence ID" value="KII85110.1"/>
    <property type="molecule type" value="Genomic_DNA"/>
</dbReference>
<evidence type="ECO:0000256" key="1">
    <source>
        <dbReference type="SAM" id="MobiDB-lite"/>
    </source>
</evidence>
<gene>
    <name evidence="2" type="ORF">PLICRDRAFT_145799</name>
</gene>
<feature type="region of interest" description="Disordered" evidence="1">
    <location>
        <begin position="566"/>
        <end position="585"/>
    </location>
</feature>
<evidence type="ECO:0000313" key="2">
    <source>
        <dbReference type="EMBL" id="KII85110.1"/>
    </source>
</evidence>
<feature type="compositionally biased region" description="Low complexity" evidence="1">
    <location>
        <begin position="62"/>
        <end position="73"/>
    </location>
</feature>
<feature type="compositionally biased region" description="Polar residues" evidence="1">
    <location>
        <begin position="92"/>
        <end position="118"/>
    </location>
</feature>
<evidence type="ECO:0000313" key="3">
    <source>
        <dbReference type="Proteomes" id="UP000053263"/>
    </source>
</evidence>
<feature type="compositionally biased region" description="Low complexity" evidence="1">
    <location>
        <begin position="232"/>
        <end position="253"/>
    </location>
</feature>
<dbReference type="PANTHER" id="PTHR28630:SF3">
    <property type="entry name" value="PEROXIREDOXIN-LIKE 2C"/>
    <property type="match status" value="1"/>
</dbReference>
<dbReference type="OrthoDB" id="40334at2759"/>
<feature type="compositionally biased region" description="Polar residues" evidence="1">
    <location>
        <begin position="1"/>
        <end position="12"/>
    </location>
</feature>
<keyword evidence="3" id="KW-1185">Reference proteome</keyword>
<dbReference type="Proteomes" id="UP000053263">
    <property type="component" value="Unassembled WGS sequence"/>
</dbReference>
<dbReference type="PANTHER" id="PTHR28630">
    <property type="match status" value="1"/>
</dbReference>
<name>A0A0C9SYJ8_PLICR</name>
<dbReference type="InterPro" id="IPR036249">
    <property type="entry name" value="Thioredoxin-like_sf"/>
</dbReference>
<sequence>MLHSATTSQVSLGNRAMRKPPSLSEYSPRYPEPDPEDPFAPLWVLRSRTTSTEWAPGEVPDSPHYARSSSYASRPRRVSRSSLLDSRRPHTTESVCSDYTSPEPQRMSSPLSRTLSGHSQRHSRVQTTAVAFPCDPPSTPHASRDLRARRPATSDNSDHSALSSTAYGDEFDPPCPSFLATHFQNLSSETMVSMSSHSGSRVTRLLQRSNRLRSASLSPPVTPPYEVAPALTTRANSSSTTSPTPSKTEFSTTVAPEHAEMGYRRDPRPAMDVSRRPYSHVHHPNNSRRTVSRPTTAPAASPSVNLFEENTLPSTEALERAAELLVVAESGVRVPFGDLWRGQKTVVIFIRHFWCPLCQDYMTSISKNVDPAVLKEKGMSLVIISNGSHGMIKKYRQIFRTPFAVFTDPSMQVYSALGMTLRTVNPGPNSERGGYVHHGFSSGIAMVVLNALKVGMPVWEKGGDVSQLGGEFVLGPGLTCSYAHRMTTTRSHAPIVQVLAAAGVVLFARPAETRDSVTEARLSEKEEKEWMDARRMSLTRLMQRRSRRRGIDLCGDSSACSIEQSVEIHTDDDSENTSTSDKDEILVIGRPRWDADVIEEVEEGEDHDASTDASSRARSLRSRGSRTQSATGSEDTIETRVAVEESKLDAVGLPETEPVWSGYWEGIIDGYTCSEDDAVAV</sequence>
<evidence type="ECO:0008006" key="4">
    <source>
        <dbReference type="Google" id="ProtNLM"/>
    </source>
</evidence>
<dbReference type="Gene3D" id="3.40.30.10">
    <property type="entry name" value="Glutaredoxin"/>
    <property type="match status" value="1"/>
</dbReference>
<dbReference type="AlphaFoldDB" id="A0A0C9SYJ8"/>
<organism evidence="2 3">
    <name type="scientific">Plicaturopsis crispa FD-325 SS-3</name>
    <dbReference type="NCBI Taxonomy" id="944288"/>
    <lineage>
        <taxon>Eukaryota</taxon>
        <taxon>Fungi</taxon>
        <taxon>Dikarya</taxon>
        <taxon>Basidiomycota</taxon>
        <taxon>Agaricomycotina</taxon>
        <taxon>Agaricomycetes</taxon>
        <taxon>Agaricomycetidae</taxon>
        <taxon>Amylocorticiales</taxon>
        <taxon>Amylocorticiaceae</taxon>
        <taxon>Plicatura</taxon>
        <taxon>Plicaturopsis crispa</taxon>
    </lineage>
</organism>
<dbReference type="HOGENOM" id="CLU_438763_0_0_1"/>
<accession>A0A0C9SYJ8</accession>
<feature type="region of interest" description="Disordered" evidence="1">
    <location>
        <begin position="275"/>
        <end position="306"/>
    </location>
</feature>